<comment type="cofactor">
    <cofactor evidence="7">
        <name>Zn(2+)</name>
        <dbReference type="ChEBI" id="CHEBI:29105"/>
    </cofactor>
</comment>
<reference evidence="10" key="2">
    <citation type="submission" date="2020-09" db="EMBL/GenBank/DDBJ databases">
        <authorList>
            <person name="Sun Q."/>
            <person name="Zhou Y."/>
        </authorList>
    </citation>
    <scope>NUCLEOTIDE SEQUENCE</scope>
    <source>
        <strain evidence="10">CGMCC 1.12919</strain>
    </source>
</reference>
<comment type="caution">
    <text evidence="10">The sequence shown here is derived from an EMBL/GenBank/DDBJ whole genome shotgun (WGS) entry which is preliminary data.</text>
</comment>
<keyword evidence="11" id="KW-1185">Reference proteome</keyword>
<sequence>MDPGWWTPTDAYCERCSPDFWAEPFNAASNAAFLVAAALVARRAIAAGAAGPRAAVLVGLLVVIGIGSFLFHTFANRWSLLADVIPIALFILVYFALAMRTFFGLGWGAAVAATLLYEAVAAGVGMLWGGWARGRGGDPLNGSFDYLPAALAMLVIGCLLIARPAAAASGYRLLTAAAVFGVSLAFRTIDQAVCATLPVGTHFLWHALNALLLYLLCDALFRHAASARATHPAPIQPAGGTRSEGRSGAHRGRH</sequence>
<feature type="transmembrane region" description="Helical" evidence="9">
    <location>
        <begin position="169"/>
        <end position="189"/>
    </location>
</feature>
<dbReference type="GO" id="GO:0006672">
    <property type="term" value="P:ceramide metabolic process"/>
    <property type="evidence" value="ECO:0007669"/>
    <property type="project" value="InterPro"/>
</dbReference>
<dbReference type="AlphaFoldDB" id="A0A916U353"/>
<gene>
    <name evidence="10" type="ORF">GCM10010994_12750</name>
</gene>
<feature type="binding site" evidence="7">
    <location>
        <position position="202"/>
    </location>
    <ligand>
        <name>Zn(2+)</name>
        <dbReference type="ChEBI" id="CHEBI:29105"/>
        <note>catalytic</note>
    </ligand>
</feature>
<feature type="transmembrane region" description="Helical" evidence="9">
    <location>
        <begin position="53"/>
        <end position="72"/>
    </location>
</feature>
<evidence type="ECO:0000256" key="3">
    <source>
        <dbReference type="ARBA" id="ARBA00022801"/>
    </source>
</evidence>
<keyword evidence="6" id="KW-0479">Metal-binding</keyword>
<feature type="binding site" evidence="7">
    <location>
        <position position="72"/>
    </location>
    <ligand>
        <name>Zn(2+)</name>
        <dbReference type="ChEBI" id="CHEBI:29105"/>
        <note>catalytic</note>
    </ligand>
</feature>
<dbReference type="Pfam" id="PF05875">
    <property type="entry name" value="Ceramidase"/>
    <property type="match status" value="1"/>
</dbReference>
<evidence type="ECO:0000256" key="4">
    <source>
        <dbReference type="ARBA" id="ARBA00022989"/>
    </source>
</evidence>
<feature type="binding site" evidence="6">
    <location>
        <position position="23"/>
    </location>
    <ligand>
        <name>Ca(2+)</name>
        <dbReference type="ChEBI" id="CHEBI:29108"/>
    </ligand>
</feature>
<keyword evidence="6" id="KW-0106">Calcium</keyword>
<dbReference type="InterPro" id="IPR008901">
    <property type="entry name" value="ACER"/>
</dbReference>
<evidence type="ECO:0000256" key="9">
    <source>
        <dbReference type="SAM" id="Phobius"/>
    </source>
</evidence>
<feature type="binding site" evidence="7">
    <location>
        <position position="206"/>
    </location>
    <ligand>
        <name>Zn(2+)</name>
        <dbReference type="ChEBI" id="CHEBI:29105"/>
        <note>catalytic</note>
    </ligand>
</feature>
<dbReference type="RefSeq" id="WP_188608302.1">
    <property type="nucleotide sequence ID" value="NZ_BMGG01000002.1"/>
</dbReference>
<comment type="subcellular location">
    <subcellularLocation>
        <location evidence="1">Membrane</location>
        <topology evidence="1">Multi-pass membrane protein</topology>
    </subcellularLocation>
</comment>
<evidence type="ECO:0000313" key="11">
    <source>
        <dbReference type="Proteomes" id="UP000637002"/>
    </source>
</evidence>
<proteinExistence type="predicted"/>
<evidence type="ECO:0000256" key="6">
    <source>
        <dbReference type="PIRSR" id="PIRSR608901-1"/>
    </source>
</evidence>
<dbReference type="GO" id="GO:0016811">
    <property type="term" value="F:hydrolase activity, acting on carbon-nitrogen (but not peptide) bonds, in linear amides"/>
    <property type="evidence" value="ECO:0007669"/>
    <property type="project" value="InterPro"/>
</dbReference>
<reference evidence="10" key="1">
    <citation type="journal article" date="2014" name="Int. J. Syst. Evol. Microbiol.">
        <title>Complete genome sequence of Corynebacterium casei LMG S-19264T (=DSM 44701T), isolated from a smear-ripened cheese.</title>
        <authorList>
            <consortium name="US DOE Joint Genome Institute (JGI-PGF)"/>
            <person name="Walter F."/>
            <person name="Albersmeier A."/>
            <person name="Kalinowski J."/>
            <person name="Ruckert C."/>
        </authorList>
    </citation>
    <scope>NUCLEOTIDE SEQUENCE</scope>
    <source>
        <strain evidence="10">CGMCC 1.12919</strain>
    </source>
</reference>
<keyword evidence="3" id="KW-0378">Hydrolase</keyword>
<dbReference type="Proteomes" id="UP000637002">
    <property type="component" value="Unassembled WGS sequence"/>
</dbReference>
<evidence type="ECO:0000256" key="8">
    <source>
        <dbReference type="SAM" id="MobiDB-lite"/>
    </source>
</evidence>
<evidence type="ECO:0000313" key="10">
    <source>
        <dbReference type="EMBL" id="GGC55312.1"/>
    </source>
</evidence>
<keyword evidence="4 9" id="KW-1133">Transmembrane helix</keyword>
<accession>A0A916U353</accession>
<evidence type="ECO:0000256" key="7">
    <source>
        <dbReference type="PIRSR" id="PIRSR608901-2"/>
    </source>
</evidence>
<name>A0A916U353_9HYPH</name>
<feature type="transmembrane region" description="Helical" evidence="9">
    <location>
        <begin position="20"/>
        <end position="41"/>
    </location>
</feature>
<organism evidence="10 11">
    <name type="scientific">Chelatococcus reniformis</name>
    <dbReference type="NCBI Taxonomy" id="1494448"/>
    <lineage>
        <taxon>Bacteria</taxon>
        <taxon>Pseudomonadati</taxon>
        <taxon>Pseudomonadota</taxon>
        <taxon>Alphaproteobacteria</taxon>
        <taxon>Hyphomicrobiales</taxon>
        <taxon>Chelatococcaceae</taxon>
        <taxon>Chelatococcus</taxon>
    </lineage>
</organism>
<feature type="transmembrane region" description="Helical" evidence="9">
    <location>
        <begin position="109"/>
        <end position="131"/>
    </location>
</feature>
<feature type="transmembrane region" description="Helical" evidence="9">
    <location>
        <begin position="143"/>
        <end position="162"/>
    </location>
</feature>
<keyword evidence="2 9" id="KW-0812">Transmembrane</keyword>
<feature type="transmembrane region" description="Helical" evidence="9">
    <location>
        <begin position="201"/>
        <end position="221"/>
    </location>
</feature>
<protein>
    <submittedName>
        <fullName evidence="10">Membrane protein</fullName>
    </submittedName>
</protein>
<evidence type="ECO:0000256" key="5">
    <source>
        <dbReference type="ARBA" id="ARBA00023136"/>
    </source>
</evidence>
<evidence type="ECO:0000256" key="2">
    <source>
        <dbReference type="ARBA" id="ARBA00022692"/>
    </source>
</evidence>
<keyword evidence="5 9" id="KW-0472">Membrane</keyword>
<keyword evidence="7" id="KW-0862">Zinc</keyword>
<evidence type="ECO:0000256" key="1">
    <source>
        <dbReference type="ARBA" id="ARBA00004141"/>
    </source>
</evidence>
<feature type="transmembrane region" description="Helical" evidence="9">
    <location>
        <begin position="78"/>
        <end position="97"/>
    </location>
</feature>
<dbReference type="GO" id="GO:0016020">
    <property type="term" value="C:membrane"/>
    <property type="evidence" value="ECO:0007669"/>
    <property type="project" value="UniProtKB-SubCell"/>
</dbReference>
<dbReference type="GO" id="GO:0046872">
    <property type="term" value="F:metal ion binding"/>
    <property type="evidence" value="ECO:0007669"/>
    <property type="project" value="UniProtKB-KW"/>
</dbReference>
<dbReference type="EMBL" id="BMGG01000002">
    <property type="protein sequence ID" value="GGC55312.1"/>
    <property type="molecule type" value="Genomic_DNA"/>
</dbReference>
<feature type="region of interest" description="Disordered" evidence="8">
    <location>
        <begin position="231"/>
        <end position="254"/>
    </location>
</feature>